<accession>A0A2U1A5C5</accession>
<dbReference type="SUPFAM" id="SSF50129">
    <property type="entry name" value="GroES-like"/>
    <property type="match status" value="1"/>
</dbReference>
<sequence length="55" mass="5687">MKQTMKAALLTTFGGPDVVSIGETALRDMQPDEATVRIEAAGVNPLDKYGPAGGP</sequence>
<evidence type="ECO:0000313" key="4">
    <source>
        <dbReference type="Proteomes" id="UP000533533"/>
    </source>
</evidence>
<dbReference type="Proteomes" id="UP000533533">
    <property type="component" value="Unassembled WGS sequence"/>
</dbReference>
<dbReference type="AlphaFoldDB" id="A0A2U1A5C5"/>
<dbReference type="RefSeq" id="WP_181431375.1">
    <property type="nucleotide sequence ID" value="NZ_JACHVZ010000002.1"/>
</dbReference>
<evidence type="ECO:0000313" key="3">
    <source>
        <dbReference type="Proteomes" id="UP000247772"/>
    </source>
</evidence>
<comment type="caution">
    <text evidence="2">The sequence shown here is derived from an EMBL/GenBank/DDBJ whole genome shotgun (WGS) entry which is preliminary data.</text>
</comment>
<keyword evidence="4" id="KW-1185">Reference proteome</keyword>
<proteinExistence type="predicted"/>
<organism evidence="2 3">
    <name type="scientific">Paraburkholderia silvatlantica</name>
    <dbReference type="NCBI Taxonomy" id="321895"/>
    <lineage>
        <taxon>Bacteria</taxon>
        <taxon>Pseudomonadati</taxon>
        <taxon>Pseudomonadota</taxon>
        <taxon>Betaproteobacteria</taxon>
        <taxon>Burkholderiales</taxon>
        <taxon>Burkholderiaceae</taxon>
        <taxon>Paraburkholderia</taxon>
    </lineage>
</organism>
<protein>
    <submittedName>
        <fullName evidence="1">NADPH:quinone reductase-like Zn-dependent oxidoreductase</fullName>
    </submittedName>
</protein>
<dbReference type="InterPro" id="IPR011032">
    <property type="entry name" value="GroES-like_sf"/>
</dbReference>
<dbReference type="Gene3D" id="3.90.180.10">
    <property type="entry name" value="Medium-chain alcohol dehydrogenases, catalytic domain"/>
    <property type="match status" value="1"/>
</dbReference>
<dbReference type="EMBL" id="QJSQ01000037">
    <property type="protein sequence ID" value="PYE14803.1"/>
    <property type="molecule type" value="Genomic_DNA"/>
</dbReference>
<name>A0A2U1A5C5_9BURK</name>
<reference evidence="2 3" key="1">
    <citation type="submission" date="2018-06" db="EMBL/GenBank/DDBJ databases">
        <title>Genomic Encyclopedia of Type Strains, Phase IV (KMG-V): Genome sequencing to study the core and pangenomes of soil and plant-associated prokaryotes.</title>
        <authorList>
            <person name="Whitman W."/>
        </authorList>
    </citation>
    <scope>NUCLEOTIDE SEQUENCE [LARGE SCALE GENOMIC DNA]</scope>
    <source>
        <strain evidence="2 3">SRCL-318</strain>
        <strain evidence="1 4">SRMrh-85</strain>
    </source>
</reference>
<evidence type="ECO:0000313" key="1">
    <source>
        <dbReference type="EMBL" id="MBB2926286.1"/>
    </source>
</evidence>
<dbReference type="Proteomes" id="UP000247772">
    <property type="component" value="Unassembled WGS sequence"/>
</dbReference>
<dbReference type="EMBL" id="JACHVZ010000002">
    <property type="protein sequence ID" value="MBB2926286.1"/>
    <property type="molecule type" value="Genomic_DNA"/>
</dbReference>
<evidence type="ECO:0000313" key="2">
    <source>
        <dbReference type="EMBL" id="PYE14803.1"/>
    </source>
</evidence>
<gene>
    <name evidence="2" type="ORF">C7410_13751</name>
    <name evidence="1" type="ORF">FHX59_000693</name>
</gene>